<reference evidence="1 2" key="2">
    <citation type="submission" date="2016-12" db="EMBL/GenBank/DDBJ databases">
        <title>Draft Genome Sequence of Cystobacter ferrugineus Strain Cbfe23.</title>
        <authorList>
            <person name="Akbar S."/>
            <person name="Dowd S.E."/>
            <person name="Stevens D.C."/>
        </authorList>
    </citation>
    <scope>NUCLEOTIDE SEQUENCE [LARGE SCALE GENOMIC DNA]</scope>
    <source>
        <strain evidence="1 2">Cbfe23</strain>
    </source>
</reference>
<reference evidence="2" key="1">
    <citation type="submission" date="2016-11" db="EMBL/GenBank/DDBJ databases">
        <authorList>
            <person name="Shukria A."/>
            <person name="Stevens D.C."/>
        </authorList>
    </citation>
    <scope>NUCLEOTIDE SEQUENCE [LARGE SCALE GENOMIC DNA]</scope>
    <source>
        <strain evidence="2">Cbfe23</strain>
    </source>
</reference>
<sequence length="380" mass="41130">MANLFLYTGTTFLRENGGQRSGTSGEAQFAYQNYLPLGGQMAWQTVHNIDPETCGTRKEGNRRFRYVKNSPPFMGLRLHTVLSSASINKSAGQYKLEGNASTLTEKVTFTRGELGKDKDVSVDNSSGRIPRKQADALVDDIVQCAELNGRFFGVGDCNSFHNAAYLFGALALHGKPTPALIVNVDQHTDIGIGTLDKGIVSSDGWAMSLLDRLGAGAYLCLGSGGKTEGSQQNMCMLKPRGAAIRGWSQLKPLVPKITKEELTDNNTQALQTKLVTLLQTLRTQLQENFASVYITIDRDCMLGNYTQWGEIGAIIDGYPGVLRILTALKGALATAAPQAALAGMDATGLPEEGYGPGNGGFQYQNIRAELLAYRQFLDSW</sequence>
<dbReference type="OrthoDB" id="5488360at2"/>
<dbReference type="RefSeq" id="WP_071898018.1">
    <property type="nucleotide sequence ID" value="NZ_MPIN01000002.1"/>
</dbReference>
<protein>
    <recommendedName>
        <fullName evidence="3">Arginase</fullName>
    </recommendedName>
</protein>
<dbReference type="AlphaFoldDB" id="A0A1L9BGP5"/>
<accession>A0A1L9BGP5</accession>
<evidence type="ECO:0000313" key="1">
    <source>
        <dbReference type="EMBL" id="OJH41437.1"/>
    </source>
</evidence>
<evidence type="ECO:0000313" key="2">
    <source>
        <dbReference type="Proteomes" id="UP000182229"/>
    </source>
</evidence>
<organism evidence="1 2">
    <name type="scientific">Cystobacter ferrugineus</name>
    <dbReference type="NCBI Taxonomy" id="83449"/>
    <lineage>
        <taxon>Bacteria</taxon>
        <taxon>Pseudomonadati</taxon>
        <taxon>Myxococcota</taxon>
        <taxon>Myxococcia</taxon>
        <taxon>Myxococcales</taxon>
        <taxon>Cystobacterineae</taxon>
        <taxon>Archangiaceae</taxon>
        <taxon>Cystobacter</taxon>
    </lineage>
</organism>
<dbReference type="STRING" id="83449.BON30_11320"/>
<name>A0A1L9BGP5_9BACT</name>
<keyword evidence="2" id="KW-1185">Reference proteome</keyword>
<dbReference type="EMBL" id="MPIN01000002">
    <property type="protein sequence ID" value="OJH41437.1"/>
    <property type="molecule type" value="Genomic_DNA"/>
</dbReference>
<gene>
    <name evidence="1" type="ORF">BON30_11320</name>
</gene>
<proteinExistence type="predicted"/>
<dbReference type="Proteomes" id="UP000182229">
    <property type="component" value="Unassembled WGS sequence"/>
</dbReference>
<evidence type="ECO:0008006" key="3">
    <source>
        <dbReference type="Google" id="ProtNLM"/>
    </source>
</evidence>
<comment type="caution">
    <text evidence="1">The sequence shown here is derived from an EMBL/GenBank/DDBJ whole genome shotgun (WGS) entry which is preliminary data.</text>
</comment>